<reference evidence="3 4" key="1">
    <citation type="submission" date="2018-11" db="EMBL/GenBank/DDBJ databases">
        <title>Genomes From Bacteria Associated with the Canine Oral Cavity: a Test Case for Automated Genome-Based Taxonomic Assignment.</title>
        <authorList>
            <person name="Coil D.A."/>
            <person name="Jospin G."/>
            <person name="Darling A.E."/>
            <person name="Wallis C."/>
            <person name="Davis I.J."/>
            <person name="Harris S."/>
            <person name="Eisen J.A."/>
            <person name="Holcombe L.J."/>
            <person name="O'Flynn C."/>
        </authorList>
    </citation>
    <scope>NUCLEOTIDE SEQUENCE [LARGE SCALE GENOMIC DNA]</scope>
    <source>
        <strain evidence="3 4">OH2822_COT-296</strain>
    </source>
</reference>
<dbReference type="InterPro" id="IPR001107">
    <property type="entry name" value="Band_7"/>
</dbReference>
<protein>
    <recommendedName>
        <fullName evidence="2">Band 7 domain-containing protein</fullName>
    </recommendedName>
</protein>
<dbReference type="Pfam" id="PF01145">
    <property type="entry name" value="Band_7"/>
    <property type="match status" value="1"/>
</dbReference>
<dbReference type="InterPro" id="IPR036013">
    <property type="entry name" value="Band_7/SPFH_dom_sf"/>
</dbReference>
<dbReference type="EMBL" id="RQYT01000006">
    <property type="protein sequence ID" value="RRD50412.1"/>
    <property type="molecule type" value="Genomic_DNA"/>
</dbReference>
<gene>
    <name evidence="3" type="ORF">EII35_04475</name>
</gene>
<feature type="domain" description="Band 7" evidence="2">
    <location>
        <begin position="62"/>
        <end position="251"/>
    </location>
</feature>
<dbReference type="OrthoDB" id="3469168at2"/>
<proteinExistence type="predicted"/>
<evidence type="ECO:0000259" key="2">
    <source>
        <dbReference type="Pfam" id="PF01145"/>
    </source>
</evidence>
<dbReference type="Gene3D" id="3.30.479.30">
    <property type="entry name" value="Band 7 domain"/>
    <property type="match status" value="1"/>
</dbReference>
<keyword evidence="1" id="KW-0175">Coiled coil</keyword>
<dbReference type="Proteomes" id="UP000280935">
    <property type="component" value="Unassembled WGS sequence"/>
</dbReference>
<feature type="coiled-coil region" evidence="1">
    <location>
        <begin position="222"/>
        <end position="263"/>
    </location>
</feature>
<dbReference type="AlphaFoldDB" id="A0A3P1WUZ4"/>
<evidence type="ECO:0000313" key="3">
    <source>
        <dbReference type="EMBL" id="RRD50412.1"/>
    </source>
</evidence>
<accession>A0A3P1WUZ4</accession>
<evidence type="ECO:0000313" key="4">
    <source>
        <dbReference type="Proteomes" id="UP000280935"/>
    </source>
</evidence>
<name>A0A3P1WUZ4_9ACTN</name>
<sequence>MDGEDDEIHGEGELRQVHAITIPDISCQLDSNLTEEYCHSNKKEGSEAMATIRRYPFLSHVTVDTNSELLIARGGRIRSLGAGAATWFSPLGTALAEVPLEDLSFGSIVRGLTSDRQEITVQMALVVRLLDADLVARRFDFAIDHATGSWTGSPLQAVQTRIVERIQQIVAETVGRATLETVLATGFEQVGTGLAAGLENAADLAAVGIAVLEARVLSLRADEDLERAFQTVTREAAQAEADRATYERRAQAVERERAIKENELNNRTELARRQAELVELEGANERRRTEQTVERNRLLAESEREALAARLETLGSADRVAIIAALLPELAGVLPRIDALTVTPDMLGSAIRNLVDGARA</sequence>
<organism evidence="3 4">
    <name type="scientific">Arachnia propionica</name>
    <dbReference type="NCBI Taxonomy" id="1750"/>
    <lineage>
        <taxon>Bacteria</taxon>
        <taxon>Bacillati</taxon>
        <taxon>Actinomycetota</taxon>
        <taxon>Actinomycetes</taxon>
        <taxon>Propionibacteriales</taxon>
        <taxon>Propionibacteriaceae</taxon>
        <taxon>Arachnia</taxon>
    </lineage>
</organism>
<evidence type="ECO:0000256" key="1">
    <source>
        <dbReference type="SAM" id="Coils"/>
    </source>
</evidence>
<comment type="caution">
    <text evidence="3">The sequence shown here is derived from an EMBL/GenBank/DDBJ whole genome shotgun (WGS) entry which is preliminary data.</text>
</comment>